<evidence type="ECO:0000313" key="2">
    <source>
        <dbReference type="Proteomes" id="UP000092154"/>
    </source>
</evidence>
<dbReference type="AlphaFoldDB" id="A0A1B7NE22"/>
<organism evidence="1 2">
    <name type="scientific">Rhizopogon vinicolor AM-OR11-026</name>
    <dbReference type="NCBI Taxonomy" id="1314800"/>
    <lineage>
        <taxon>Eukaryota</taxon>
        <taxon>Fungi</taxon>
        <taxon>Dikarya</taxon>
        <taxon>Basidiomycota</taxon>
        <taxon>Agaricomycotina</taxon>
        <taxon>Agaricomycetes</taxon>
        <taxon>Agaricomycetidae</taxon>
        <taxon>Boletales</taxon>
        <taxon>Suillineae</taxon>
        <taxon>Rhizopogonaceae</taxon>
        <taxon>Rhizopogon</taxon>
    </lineage>
</organism>
<dbReference type="InParanoid" id="A0A1B7NE22"/>
<dbReference type="Proteomes" id="UP000092154">
    <property type="component" value="Unassembled WGS sequence"/>
</dbReference>
<sequence>MTRDTNRQHHYSALLVGEGDRLSSGIWSIACIVQGLMSVWEARQTGSYIIILKVGDMIKLRLQDDVACDMHQSIGNVVRNKERESLKRGL</sequence>
<name>A0A1B7NE22_9AGAM</name>
<protein>
    <submittedName>
        <fullName evidence="1">Uncharacterized protein</fullName>
    </submittedName>
</protein>
<keyword evidence="2" id="KW-1185">Reference proteome</keyword>
<reference evidence="1 2" key="1">
    <citation type="submission" date="2016-06" db="EMBL/GenBank/DDBJ databases">
        <title>Comparative genomics of the ectomycorrhizal sister species Rhizopogon vinicolor and Rhizopogon vesiculosus (Basidiomycota: Boletales) reveals a divergence of the mating type B locus.</title>
        <authorList>
            <consortium name="DOE Joint Genome Institute"/>
            <person name="Mujic A.B."/>
            <person name="Kuo A."/>
            <person name="Tritt A."/>
            <person name="Lipzen A."/>
            <person name="Chen C."/>
            <person name="Johnson J."/>
            <person name="Sharma A."/>
            <person name="Barry K."/>
            <person name="Grigoriev I.V."/>
            <person name="Spatafora J.W."/>
        </authorList>
    </citation>
    <scope>NUCLEOTIDE SEQUENCE [LARGE SCALE GENOMIC DNA]</scope>
    <source>
        <strain evidence="1 2">AM-OR11-026</strain>
    </source>
</reference>
<gene>
    <name evidence="1" type="ORF">K503DRAFT_766167</name>
</gene>
<accession>A0A1B7NE22</accession>
<dbReference type="EMBL" id="KV448144">
    <property type="protein sequence ID" value="OAX43066.1"/>
    <property type="molecule type" value="Genomic_DNA"/>
</dbReference>
<proteinExistence type="predicted"/>
<evidence type="ECO:0000313" key="1">
    <source>
        <dbReference type="EMBL" id="OAX43066.1"/>
    </source>
</evidence>